<dbReference type="PANTHER" id="PTHR36973">
    <property type="entry name" value="SLL1456 PROTEIN-RELATED"/>
    <property type="match status" value="1"/>
</dbReference>
<keyword evidence="3" id="KW-1185">Reference proteome</keyword>
<dbReference type="Proteomes" id="UP000239724">
    <property type="component" value="Unassembled WGS sequence"/>
</dbReference>
<dbReference type="InterPro" id="IPR053188">
    <property type="entry name" value="FkbM_Methyltransferase"/>
</dbReference>
<evidence type="ECO:0000313" key="2">
    <source>
        <dbReference type="EMBL" id="PPQ38316.1"/>
    </source>
</evidence>
<dbReference type="OrthoDB" id="8445658at2"/>
<evidence type="ECO:0000259" key="1">
    <source>
        <dbReference type="Pfam" id="PF05050"/>
    </source>
</evidence>
<dbReference type="RefSeq" id="WP_104517263.1">
    <property type="nucleotide sequence ID" value="NZ_NHRY01000041.1"/>
</dbReference>
<feature type="domain" description="Methyltransferase FkbM" evidence="1">
    <location>
        <begin position="86"/>
        <end position="229"/>
    </location>
</feature>
<protein>
    <recommendedName>
        <fullName evidence="1">Methyltransferase FkbM domain-containing protein</fullName>
    </recommendedName>
</protein>
<dbReference type="EMBL" id="NHRY01000041">
    <property type="protein sequence ID" value="PPQ38316.1"/>
    <property type="molecule type" value="Genomic_DNA"/>
</dbReference>
<dbReference type="SUPFAM" id="SSF53335">
    <property type="entry name" value="S-adenosyl-L-methionine-dependent methyltransferases"/>
    <property type="match status" value="1"/>
</dbReference>
<evidence type="ECO:0000313" key="3">
    <source>
        <dbReference type="Proteomes" id="UP000239724"/>
    </source>
</evidence>
<gene>
    <name evidence="2" type="ORF">CCS01_02505</name>
</gene>
<dbReference type="Pfam" id="PF05050">
    <property type="entry name" value="Methyltransf_21"/>
    <property type="match status" value="1"/>
</dbReference>
<accession>A0A2S6NN62</accession>
<organism evidence="2 3">
    <name type="scientific">Rhodopila globiformis</name>
    <name type="common">Rhodopseudomonas globiformis</name>
    <dbReference type="NCBI Taxonomy" id="1071"/>
    <lineage>
        <taxon>Bacteria</taxon>
        <taxon>Pseudomonadati</taxon>
        <taxon>Pseudomonadota</taxon>
        <taxon>Alphaproteobacteria</taxon>
        <taxon>Acetobacterales</taxon>
        <taxon>Acetobacteraceae</taxon>
        <taxon>Rhodopila</taxon>
    </lineage>
</organism>
<proteinExistence type="predicted"/>
<name>A0A2S6NN62_RHOGL</name>
<dbReference type="NCBIfam" id="TIGR01444">
    <property type="entry name" value="fkbM_fam"/>
    <property type="match status" value="1"/>
</dbReference>
<dbReference type="GO" id="GO:0008171">
    <property type="term" value="F:O-methyltransferase activity"/>
    <property type="evidence" value="ECO:0007669"/>
    <property type="project" value="TreeGrafter"/>
</dbReference>
<dbReference type="InterPro" id="IPR006342">
    <property type="entry name" value="FkbM_mtfrase"/>
</dbReference>
<dbReference type="AlphaFoldDB" id="A0A2S6NN62"/>
<reference evidence="2 3" key="1">
    <citation type="journal article" date="2018" name="Arch. Microbiol.">
        <title>New insights into the metabolic potential of the phototrophic purple bacterium Rhodopila globiformis DSM 161(T) from its draft genome sequence and evidence for a vanadium-dependent nitrogenase.</title>
        <authorList>
            <person name="Imhoff J.F."/>
            <person name="Rahn T."/>
            <person name="Kunzel S."/>
            <person name="Neulinger S.C."/>
        </authorList>
    </citation>
    <scope>NUCLEOTIDE SEQUENCE [LARGE SCALE GENOMIC DNA]</scope>
    <source>
        <strain evidence="2 3">DSM 161</strain>
    </source>
</reference>
<dbReference type="PANTHER" id="PTHR36973:SF4">
    <property type="entry name" value="NODULATION PROTEIN"/>
    <property type="match status" value="1"/>
</dbReference>
<sequence length="284" mass="30848">MPIANAVRAPIWQPGKVKSMVAQLAYPVFLMLNRPSMTWFGNLAYDFALRCNGIAITFGGTHGLTAAEEHFLDRIKGRLQGGVLLDVGANHGAYARRLRQLAPTARIIAFEPHPVTFAYLATRMADMPSVALINQAVGAQAGSFTLYDFGTSDGSTQASLSEAAVGLYSADIVQHPVECTTIDAFMSQSGLECIDFLKIDTEGHDLSVLQGAAAALRGKKIKMIQFEFVPANIATGVTMHDFFNVLDGYRISRLCLNGALRPFTSYDVKRCEIYVTHNLVATPL</sequence>
<comment type="caution">
    <text evidence="2">The sequence shown here is derived from an EMBL/GenBank/DDBJ whole genome shotgun (WGS) entry which is preliminary data.</text>
</comment>
<dbReference type="InterPro" id="IPR029063">
    <property type="entry name" value="SAM-dependent_MTases_sf"/>
</dbReference>
<dbReference type="Gene3D" id="3.40.50.150">
    <property type="entry name" value="Vaccinia Virus protein VP39"/>
    <property type="match status" value="1"/>
</dbReference>